<dbReference type="EMBL" id="LAZR01065496">
    <property type="protein sequence ID" value="KKK55431.1"/>
    <property type="molecule type" value="Genomic_DNA"/>
</dbReference>
<sequence>MNRNIPNWVMGYVEYTKHMEA</sequence>
<name>A0A0F8Z5T1_9ZZZZ</name>
<reference evidence="1" key="1">
    <citation type="journal article" date="2015" name="Nature">
        <title>Complex archaea that bridge the gap between prokaryotes and eukaryotes.</title>
        <authorList>
            <person name="Spang A."/>
            <person name="Saw J.H."/>
            <person name="Jorgensen S.L."/>
            <person name="Zaremba-Niedzwiedzka K."/>
            <person name="Martijn J."/>
            <person name="Lind A.E."/>
            <person name="van Eijk R."/>
            <person name="Schleper C."/>
            <person name="Guy L."/>
            <person name="Ettema T.J."/>
        </authorList>
    </citation>
    <scope>NUCLEOTIDE SEQUENCE</scope>
</reference>
<evidence type="ECO:0000313" key="1">
    <source>
        <dbReference type="EMBL" id="KKK55431.1"/>
    </source>
</evidence>
<proteinExistence type="predicted"/>
<accession>A0A0F8Z5T1</accession>
<organism evidence="1">
    <name type="scientific">marine sediment metagenome</name>
    <dbReference type="NCBI Taxonomy" id="412755"/>
    <lineage>
        <taxon>unclassified sequences</taxon>
        <taxon>metagenomes</taxon>
        <taxon>ecological metagenomes</taxon>
    </lineage>
</organism>
<dbReference type="AlphaFoldDB" id="A0A0F8Z5T1"/>
<gene>
    <name evidence="1" type="ORF">LCGC14_3074640</name>
</gene>
<comment type="caution">
    <text evidence="1">The sequence shown here is derived from an EMBL/GenBank/DDBJ whole genome shotgun (WGS) entry which is preliminary data.</text>
</comment>
<protein>
    <submittedName>
        <fullName evidence="1">Uncharacterized protein</fullName>
    </submittedName>
</protein>
<feature type="non-terminal residue" evidence="1">
    <location>
        <position position="21"/>
    </location>
</feature>